<feature type="domain" description="UPF0033" evidence="2">
    <location>
        <begin position="15"/>
        <end position="39"/>
    </location>
</feature>
<proteinExistence type="inferred from homology"/>
<dbReference type="InterPro" id="IPR001455">
    <property type="entry name" value="TusA-like"/>
</dbReference>
<protein>
    <recommendedName>
        <fullName evidence="2">UPF0033 domain-containing protein</fullName>
    </recommendedName>
</protein>
<dbReference type="Proteomes" id="UP000235015">
    <property type="component" value="Unassembled WGS sequence"/>
</dbReference>
<dbReference type="Pfam" id="PF01206">
    <property type="entry name" value="TusA"/>
    <property type="match status" value="1"/>
</dbReference>
<reference evidence="3 4" key="1">
    <citation type="submission" date="2017-11" db="EMBL/GenBank/DDBJ databases">
        <title>Genome-resolved metagenomics identifies genetic mobility, metabolic interactions, and unexpected diversity in perchlorate-reducing communities.</title>
        <authorList>
            <person name="Barnum T.P."/>
            <person name="Figueroa I.A."/>
            <person name="Carlstrom C.I."/>
            <person name="Lucas L.N."/>
            <person name="Engelbrektson A.L."/>
            <person name="Coates J.D."/>
        </authorList>
    </citation>
    <scope>NUCLEOTIDE SEQUENCE [LARGE SCALE GENOMIC DNA]</scope>
    <source>
        <strain evidence="3">BM301</strain>
    </source>
</reference>
<evidence type="ECO:0000259" key="2">
    <source>
        <dbReference type="PROSITE" id="PS01148"/>
    </source>
</evidence>
<evidence type="ECO:0000256" key="1">
    <source>
        <dbReference type="ARBA" id="ARBA00008984"/>
    </source>
</evidence>
<evidence type="ECO:0000313" key="4">
    <source>
        <dbReference type="Proteomes" id="UP000235015"/>
    </source>
</evidence>
<dbReference type="STRING" id="1111735.GCA_000428045_01401"/>
<comment type="similarity">
    <text evidence="1">Belongs to the sulfur carrier protein TusA family.</text>
</comment>
<dbReference type="Gene3D" id="3.30.110.40">
    <property type="entry name" value="TusA-like domain"/>
    <property type="match status" value="1"/>
</dbReference>
<organism evidence="3 4">
    <name type="scientific">Sedimenticola selenatireducens</name>
    <dbReference type="NCBI Taxonomy" id="191960"/>
    <lineage>
        <taxon>Bacteria</taxon>
        <taxon>Pseudomonadati</taxon>
        <taxon>Pseudomonadota</taxon>
        <taxon>Gammaproteobacteria</taxon>
        <taxon>Chromatiales</taxon>
        <taxon>Sedimenticolaceae</taxon>
        <taxon>Sedimenticola</taxon>
    </lineage>
</organism>
<dbReference type="AlphaFoldDB" id="A0A2N6D0T4"/>
<dbReference type="EMBL" id="PKUN01000002">
    <property type="protein sequence ID" value="PLX63277.1"/>
    <property type="molecule type" value="Genomic_DNA"/>
</dbReference>
<dbReference type="InterPro" id="IPR036868">
    <property type="entry name" value="TusA-like_sf"/>
</dbReference>
<dbReference type="CDD" id="cd00291">
    <property type="entry name" value="SirA_YedF_YeeD"/>
    <property type="match status" value="1"/>
</dbReference>
<accession>A0A2N6D0T4</accession>
<dbReference type="PANTHER" id="PTHR33279:SF2">
    <property type="entry name" value="SULFUR CARRIER PROTEIN TUSA"/>
    <property type="match status" value="1"/>
</dbReference>
<dbReference type="PANTHER" id="PTHR33279">
    <property type="entry name" value="SULFUR CARRIER PROTEIN YEDF-RELATED"/>
    <property type="match status" value="1"/>
</dbReference>
<gene>
    <name evidence="3" type="ORF">C0630_03800</name>
</gene>
<dbReference type="SUPFAM" id="SSF64307">
    <property type="entry name" value="SirA-like"/>
    <property type="match status" value="1"/>
</dbReference>
<name>A0A2N6D0T4_9GAMM</name>
<evidence type="ECO:0000313" key="3">
    <source>
        <dbReference type="EMBL" id="PLX63277.1"/>
    </source>
</evidence>
<comment type="caution">
    <text evidence="3">The sequence shown here is derived from an EMBL/GenBank/DDBJ whole genome shotgun (WGS) entry which is preliminary data.</text>
</comment>
<sequence length="88" mass="10095">MLTETIEALKCDRQLDVSGLICPLPVLKTKATLSHMAVGEVWKVTVTHPDSRREFPVLCRLPEFELLESREEDGHFLYWIKKVSGRTV</sequence>
<dbReference type="PROSITE" id="PS01148">
    <property type="entry name" value="UPF0033"/>
    <property type="match status" value="1"/>
</dbReference>